<dbReference type="InterPro" id="IPR028087">
    <property type="entry name" value="Tad_N"/>
</dbReference>
<organism evidence="2 3">
    <name type="scientific">Thalassoglobus neptunius</name>
    <dbReference type="NCBI Taxonomy" id="1938619"/>
    <lineage>
        <taxon>Bacteria</taxon>
        <taxon>Pseudomonadati</taxon>
        <taxon>Planctomycetota</taxon>
        <taxon>Planctomycetia</taxon>
        <taxon>Planctomycetales</taxon>
        <taxon>Planctomycetaceae</taxon>
        <taxon>Thalassoglobus</taxon>
    </lineage>
</organism>
<evidence type="ECO:0000313" key="2">
    <source>
        <dbReference type="EMBL" id="TWT52091.1"/>
    </source>
</evidence>
<dbReference type="Pfam" id="PF13400">
    <property type="entry name" value="Tad"/>
    <property type="match status" value="1"/>
</dbReference>
<sequence>MKVKQKRWWSRMAQMSKELRGRRGAFLILSAVVLVGCLTIVSLAVDIGFLNLTKQRMQNAVDAAALAASLEITNAINNAPLDTLDVTVYAQAQARLEAARVAQLNGVYVDPDTDVTFGKRTYNDDTDSYSVEWNTSPSNVVKVVARRDNDDVSQPDGKLQLFFSGVTGDRRAAVRTDAIAYVESRDIVVVHDFSRSMNFDSYFNDESNYHLADAEVIANLAKVWNDLQMPNTGNLSFTPEYLTVTNSSDGLTASVEFQFDDLRVTSGSEIQQVQVRYTNGSSHTFTGLSGNDVDINGNRDIETAWVTLNASGESEPVTVTESGVDVEFSGDRMTATINAPYRVREVYVGFTNGGDDYESHGSYGPYNYTYEANEPIDYLYLELLDGRSFWYYFDAPDGAGTVTIRFDDTNSAVRDYFGLTESYPYRSGSWNGYIDHVRTYGEFRDRNYREKYGGLTLINYILKYYSSANETADLWKTRHYPFHAIKEGHFLFCDYLADLGFDDHIGMVSYDTNHRMEMVVNEDDPLIPYVDVRDEPITDDYLSIKDLMRYKQASHYSNATNMGGGLKDGTLMVNTYSRPGSKKTILLMTDGNTNTMDSGESTSLPHGWSWNELLDYDNDGNADYSTNSGHKRYVLRLAYEAQQAGIMIHTMSVGVDADRDLMEAIAHLGGGHHIIVPGGASVSDMEAQVNAGFHRIASFVPPATLLPEE</sequence>
<comment type="caution">
    <text evidence="2">The sequence shown here is derived from an EMBL/GenBank/DDBJ whole genome shotgun (WGS) entry which is preliminary data.</text>
</comment>
<dbReference type="Pfam" id="PF09977">
    <property type="entry name" value="Tad_C"/>
    <property type="match status" value="1"/>
</dbReference>
<dbReference type="SUPFAM" id="SSF53300">
    <property type="entry name" value="vWA-like"/>
    <property type="match status" value="1"/>
</dbReference>
<dbReference type="OrthoDB" id="226477at2"/>
<reference evidence="2 3" key="1">
    <citation type="submission" date="2019-02" db="EMBL/GenBank/DDBJ databases">
        <title>Deep-cultivation of Planctomycetes and their phenomic and genomic characterization uncovers novel biology.</title>
        <authorList>
            <person name="Wiegand S."/>
            <person name="Jogler M."/>
            <person name="Boedeker C."/>
            <person name="Pinto D."/>
            <person name="Vollmers J."/>
            <person name="Rivas-Marin E."/>
            <person name="Kohn T."/>
            <person name="Peeters S.H."/>
            <person name="Heuer A."/>
            <person name="Rast P."/>
            <person name="Oberbeckmann S."/>
            <person name="Bunk B."/>
            <person name="Jeske O."/>
            <person name="Meyerdierks A."/>
            <person name="Storesund J.E."/>
            <person name="Kallscheuer N."/>
            <person name="Luecker S."/>
            <person name="Lage O.M."/>
            <person name="Pohl T."/>
            <person name="Merkel B.J."/>
            <person name="Hornburger P."/>
            <person name="Mueller R.-W."/>
            <person name="Bruemmer F."/>
            <person name="Labrenz M."/>
            <person name="Spormann A.M."/>
            <person name="Op Den Camp H."/>
            <person name="Overmann J."/>
            <person name="Amann R."/>
            <person name="Jetten M.S.M."/>
            <person name="Mascher T."/>
            <person name="Medema M.H."/>
            <person name="Devos D.P."/>
            <person name="Kaster A.-K."/>
            <person name="Ovreas L."/>
            <person name="Rohde M."/>
            <person name="Galperin M.Y."/>
            <person name="Jogler C."/>
        </authorList>
    </citation>
    <scope>NUCLEOTIDE SEQUENCE [LARGE SCALE GENOMIC DNA]</scope>
    <source>
        <strain evidence="2 3">KOR42</strain>
    </source>
</reference>
<dbReference type="CDD" id="cd00198">
    <property type="entry name" value="vWFA"/>
    <property type="match status" value="1"/>
</dbReference>
<dbReference type="InterPro" id="IPR018705">
    <property type="entry name" value="DUF2134_membrane"/>
</dbReference>
<feature type="domain" description="VWFA" evidence="1">
    <location>
        <begin position="459"/>
        <end position="689"/>
    </location>
</feature>
<gene>
    <name evidence="2" type="ORF">KOR42_31880</name>
</gene>
<accession>A0A5C5WPP6</accession>
<keyword evidence="3" id="KW-1185">Reference proteome</keyword>
<dbReference type="Gene3D" id="3.40.50.410">
    <property type="entry name" value="von Willebrand factor, type A domain"/>
    <property type="match status" value="1"/>
</dbReference>
<dbReference type="Proteomes" id="UP000317243">
    <property type="component" value="Unassembled WGS sequence"/>
</dbReference>
<name>A0A5C5WPP6_9PLAN</name>
<evidence type="ECO:0000313" key="3">
    <source>
        <dbReference type="Proteomes" id="UP000317243"/>
    </source>
</evidence>
<proteinExistence type="predicted"/>
<dbReference type="EMBL" id="SIHI01000008">
    <property type="protein sequence ID" value="TWT52091.1"/>
    <property type="molecule type" value="Genomic_DNA"/>
</dbReference>
<dbReference type="InterPro" id="IPR036465">
    <property type="entry name" value="vWFA_dom_sf"/>
</dbReference>
<dbReference type="InterPro" id="IPR002035">
    <property type="entry name" value="VWF_A"/>
</dbReference>
<protein>
    <submittedName>
        <fullName evidence="2">von Willebrand factor type A domain protein</fullName>
    </submittedName>
</protein>
<dbReference type="AlphaFoldDB" id="A0A5C5WPP6"/>
<evidence type="ECO:0000259" key="1">
    <source>
        <dbReference type="PROSITE" id="PS50234"/>
    </source>
</evidence>
<dbReference type="PROSITE" id="PS50234">
    <property type="entry name" value="VWFA"/>
    <property type="match status" value="1"/>
</dbReference>